<evidence type="ECO:0000313" key="3">
    <source>
        <dbReference type="EnsemblFungi" id="EJT74132"/>
    </source>
</evidence>
<keyword evidence="4" id="KW-1185">Reference proteome</keyword>
<evidence type="ECO:0000313" key="2">
    <source>
        <dbReference type="EMBL" id="EJT74132.1"/>
    </source>
</evidence>
<dbReference type="AlphaFoldDB" id="J3P390"/>
<dbReference type="RefSeq" id="XP_009224076.1">
    <property type="nucleotide sequence ID" value="XM_009225812.1"/>
</dbReference>
<reference evidence="4" key="1">
    <citation type="submission" date="2010-07" db="EMBL/GenBank/DDBJ databases">
        <title>The genome sequence of Gaeumannomyces graminis var. tritici strain R3-111a-1.</title>
        <authorList>
            <consortium name="The Broad Institute Genome Sequencing Platform"/>
            <person name="Ma L.-J."/>
            <person name="Dead R."/>
            <person name="Young S."/>
            <person name="Zeng Q."/>
            <person name="Koehrsen M."/>
            <person name="Alvarado L."/>
            <person name="Berlin A."/>
            <person name="Chapman S.B."/>
            <person name="Chen Z."/>
            <person name="Freedman E."/>
            <person name="Gellesch M."/>
            <person name="Goldberg J."/>
            <person name="Griggs A."/>
            <person name="Gujja S."/>
            <person name="Heilman E.R."/>
            <person name="Heiman D."/>
            <person name="Hepburn T."/>
            <person name="Howarth C."/>
            <person name="Jen D."/>
            <person name="Larson L."/>
            <person name="Mehta T."/>
            <person name="Neiman D."/>
            <person name="Pearson M."/>
            <person name="Roberts A."/>
            <person name="Saif S."/>
            <person name="Shea T."/>
            <person name="Shenoy N."/>
            <person name="Sisk P."/>
            <person name="Stolte C."/>
            <person name="Sykes S."/>
            <person name="Walk T."/>
            <person name="White J."/>
            <person name="Yandava C."/>
            <person name="Haas B."/>
            <person name="Nusbaum C."/>
            <person name="Birren B."/>
        </authorList>
    </citation>
    <scope>NUCLEOTIDE SEQUENCE [LARGE SCALE GENOMIC DNA]</scope>
    <source>
        <strain evidence="4">R3-111a-1</strain>
    </source>
</reference>
<dbReference type="VEuPathDB" id="FungiDB:GGTG_07979"/>
<feature type="region of interest" description="Disordered" evidence="1">
    <location>
        <begin position="1"/>
        <end position="21"/>
    </location>
</feature>
<sequence>MIPGLPPVGSHIHNPPTFGGLDGAVRSRASRSVVHRADFPRWRYENTRPGFSSAHGGGGDANLSVPASELVLFYQG</sequence>
<dbReference type="Proteomes" id="UP000006039">
    <property type="component" value="Unassembled WGS sequence"/>
</dbReference>
<reference evidence="3" key="4">
    <citation type="journal article" date="2015" name="G3 (Bethesda)">
        <title>Genome sequences of three phytopathogenic species of the Magnaporthaceae family of fungi.</title>
        <authorList>
            <person name="Okagaki L.H."/>
            <person name="Nunes C.C."/>
            <person name="Sailsbery J."/>
            <person name="Clay B."/>
            <person name="Brown D."/>
            <person name="John T."/>
            <person name="Oh Y."/>
            <person name="Young N."/>
            <person name="Fitzgerald M."/>
            <person name="Haas B.J."/>
            <person name="Zeng Q."/>
            <person name="Young S."/>
            <person name="Adiconis X."/>
            <person name="Fan L."/>
            <person name="Levin J.Z."/>
            <person name="Mitchell T.K."/>
            <person name="Okubara P.A."/>
            <person name="Farman M.L."/>
            <person name="Kohn L.M."/>
            <person name="Birren B."/>
            <person name="Ma L.-J."/>
            <person name="Dean R.A."/>
        </authorList>
    </citation>
    <scope>NUCLEOTIDE SEQUENCE</scope>
    <source>
        <strain evidence="3">R3-111a-1</strain>
    </source>
</reference>
<reference evidence="3" key="5">
    <citation type="submission" date="2018-04" db="UniProtKB">
        <authorList>
            <consortium name="EnsemblFungi"/>
        </authorList>
    </citation>
    <scope>IDENTIFICATION</scope>
    <source>
        <strain evidence="3">R3-111a-1</strain>
    </source>
</reference>
<organism evidence="2">
    <name type="scientific">Gaeumannomyces tritici (strain R3-111a-1)</name>
    <name type="common">Wheat and barley take-all root rot fungus</name>
    <name type="synonym">Gaeumannomyces graminis var. tritici</name>
    <dbReference type="NCBI Taxonomy" id="644352"/>
    <lineage>
        <taxon>Eukaryota</taxon>
        <taxon>Fungi</taxon>
        <taxon>Dikarya</taxon>
        <taxon>Ascomycota</taxon>
        <taxon>Pezizomycotina</taxon>
        <taxon>Sordariomycetes</taxon>
        <taxon>Sordariomycetidae</taxon>
        <taxon>Magnaporthales</taxon>
        <taxon>Magnaporthaceae</taxon>
        <taxon>Gaeumannomyces</taxon>
    </lineage>
</organism>
<evidence type="ECO:0000313" key="4">
    <source>
        <dbReference type="Proteomes" id="UP000006039"/>
    </source>
</evidence>
<reference evidence="2" key="2">
    <citation type="submission" date="2010-07" db="EMBL/GenBank/DDBJ databases">
        <authorList>
            <consortium name="The Broad Institute Genome Sequencing Platform"/>
            <consortium name="Broad Institute Genome Sequencing Center for Infectious Disease"/>
            <person name="Ma L.-J."/>
            <person name="Dead R."/>
            <person name="Young S."/>
            <person name="Zeng Q."/>
            <person name="Koehrsen M."/>
            <person name="Alvarado L."/>
            <person name="Berlin A."/>
            <person name="Chapman S.B."/>
            <person name="Chen Z."/>
            <person name="Freedman E."/>
            <person name="Gellesch M."/>
            <person name="Goldberg J."/>
            <person name="Griggs A."/>
            <person name="Gujja S."/>
            <person name="Heilman E.R."/>
            <person name="Heiman D."/>
            <person name="Hepburn T."/>
            <person name="Howarth C."/>
            <person name="Jen D."/>
            <person name="Larson L."/>
            <person name="Mehta T."/>
            <person name="Neiman D."/>
            <person name="Pearson M."/>
            <person name="Roberts A."/>
            <person name="Saif S."/>
            <person name="Shea T."/>
            <person name="Shenoy N."/>
            <person name="Sisk P."/>
            <person name="Stolte C."/>
            <person name="Sykes S."/>
            <person name="Walk T."/>
            <person name="White J."/>
            <person name="Yandava C."/>
            <person name="Haas B."/>
            <person name="Nusbaum C."/>
            <person name="Birren B."/>
        </authorList>
    </citation>
    <scope>NUCLEOTIDE SEQUENCE</scope>
    <source>
        <strain evidence="2">R3-111a-1</strain>
    </source>
</reference>
<evidence type="ECO:0000256" key="1">
    <source>
        <dbReference type="SAM" id="MobiDB-lite"/>
    </source>
</evidence>
<name>J3P390_GAET3</name>
<reference evidence="2" key="3">
    <citation type="submission" date="2010-09" db="EMBL/GenBank/DDBJ databases">
        <title>Annotation of Gaeumannomyces graminis var. tritici R3-111a-1.</title>
        <authorList>
            <consortium name="The Broad Institute Genome Sequencing Platform"/>
            <person name="Ma L.-J."/>
            <person name="Dead R."/>
            <person name="Young S.K."/>
            <person name="Zeng Q."/>
            <person name="Gargeya S."/>
            <person name="Fitzgerald M."/>
            <person name="Haas B."/>
            <person name="Abouelleil A."/>
            <person name="Alvarado L."/>
            <person name="Arachchi H.M."/>
            <person name="Berlin A."/>
            <person name="Brown A."/>
            <person name="Chapman S.B."/>
            <person name="Chen Z."/>
            <person name="Dunbar C."/>
            <person name="Freedman E."/>
            <person name="Gearin G."/>
            <person name="Gellesch M."/>
            <person name="Goldberg J."/>
            <person name="Griggs A."/>
            <person name="Gujja S."/>
            <person name="Heiman D."/>
            <person name="Howarth C."/>
            <person name="Larson L."/>
            <person name="Lui A."/>
            <person name="MacDonald P.J.P."/>
            <person name="Mehta T."/>
            <person name="Montmayeur A."/>
            <person name="Murphy C."/>
            <person name="Neiman D."/>
            <person name="Pearson M."/>
            <person name="Priest M."/>
            <person name="Roberts A."/>
            <person name="Saif S."/>
            <person name="Shea T."/>
            <person name="Shenoy N."/>
            <person name="Sisk P."/>
            <person name="Stolte C."/>
            <person name="Sykes S."/>
            <person name="Yandava C."/>
            <person name="Wortman J."/>
            <person name="Nusbaum C."/>
            <person name="Birren B."/>
        </authorList>
    </citation>
    <scope>NUCLEOTIDE SEQUENCE</scope>
    <source>
        <strain evidence="2">R3-111a-1</strain>
    </source>
</reference>
<dbReference type="EnsemblFungi" id="EJT74132">
    <property type="protein sequence ID" value="EJT74132"/>
    <property type="gene ID" value="GGTG_07979"/>
</dbReference>
<dbReference type="EMBL" id="GL385398">
    <property type="protein sequence ID" value="EJT74132.1"/>
    <property type="molecule type" value="Genomic_DNA"/>
</dbReference>
<dbReference type="HOGENOM" id="CLU_2654633_0_0_1"/>
<proteinExistence type="predicted"/>
<accession>J3P390</accession>
<dbReference type="GeneID" id="20348437"/>
<protein>
    <submittedName>
        <fullName evidence="2 3">Uncharacterized protein</fullName>
    </submittedName>
</protein>
<gene>
    <name evidence="3" type="primary">20348437</name>
    <name evidence="2" type="ORF">GGTG_07979</name>
</gene>